<evidence type="ECO:0000256" key="10">
    <source>
        <dbReference type="ARBA" id="ARBA00022786"/>
    </source>
</evidence>
<evidence type="ECO:0000259" key="21">
    <source>
        <dbReference type="PROSITE" id="PS50188"/>
    </source>
</evidence>
<dbReference type="InterPro" id="IPR042723">
    <property type="entry name" value="RNF135_SPRY_PRY_dom"/>
</dbReference>
<keyword evidence="6" id="KW-0399">Innate immunity</keyword>
<keyword evidence="11" id="KW-0862">Zinc</keyword>
<name>A0A6P7RE22_MUSCR</name>
<evidence type="ECO:0000256" key="12">
    <source>
        <dbReference type="ARBA" id="ARBA00022859"/>
    </source>
</evidence>
<evidence type="ECO:0000256" key="1">
    <source>
        <dbReference type="ARBA" id="ARBA00000900"/>
    </source>
</evidence>
<keyword evidence="13" id="KW-0175">Coiled coil</keyword>
<dbReference type="GO" id="GO:0061630">
    <property type="term" value="F:ubiquitin protein ligase activity"/>
    <property type="evidence" value="ECO:0007669"/>
    <property type="project" value="UniProtKB-EC"/>
</dbReference>
<dbReference type="FunFam" id="2.60.120.920:FF:000059">
    <property type="entry name" value="E3 ubiquitin-protein ligase RNF135"/>
    <property type="match status" value="1"/>
</dbReference>
<dbReference type="InterPro" id="IPR017907">
    <property type="entry name" value="Znf_RING_CS"/>
</dbReference>
<keyword evidence="12" id="KW-0391">Immunity</keyword>
<keyword evidence="22" id="KW-1185">Reference proteome</keyword>
<dbReference type="InterPro" id="IPR013083">
    <property type="entry name" value="Znf_RING/FYVE/PHD"/>
</dbReference>
<evidence type="ECO:0000256" key="9">
    <source>
        <dbReference type="ARBA" id="ARBA00022771"/>
    </source>
</evidence>
<feature type="region of interest" description="Disordered" evidence="19">
    <location>
        <begin position="168"/>
        <end position="199"/>
    </location>
</feature>
<dbReference type="GO" id="GO:0043021">
    <property type="term" value="F:ribonucleoprotein complex binding"/>
    <property type="evidence" value="ECO:0007669"/>
    <property type="project" value="TreeGrafter"/>
</dbReference>
<comment type="subunit">
    <text evidence="14">Homodimer. Interacts (homodimer) with RIGI (double-stranded RNA-bound oligomeric form); involved in both RIGI ubiquitination, oligomerization into filaments associated with viral RNAs and the bridging of these filaments. Interacts with UBE2D3 and UBE2N; E2 ubiquitin ligases involved in RNF135-mediated ubiquitination of RIGI and activation of the RIG-I signaling pathway. Interacts with PCBP2.</text>
</comment>
<evidence type="ECO:0000256" key="5">
    <source>
        <dbReference type="ARBA" id="ARBA00022490"/>
    </source>
</evidence>
<evidence type="ECO:0000313" key="22">
    <source>
        <dbReference type="Proteomes" id="UP000515126"/>
    </source>
</evidence>
<dbReference type="CTD" id="84282"/>
<comment type="catalytic activity">
    <reaction evidence="1">
        <text>S-ubiquitinyl-[E2 ubiquitin-conjugating enzyme]-L-cysteine + [acceptor protein]-L-lysine = [E2 ubiquitin-conjugating enzyme]-L-cysteine + N(6)-ubiquitinyl-[acceptor protein]-L-lysine.</text>
        <dbReference type="EC" id="2.3.2.27"/>
    </reaction>
</comment>
<keyword evidence="8" id="KW-0479">Metal-binding</keyword>
<dbReference type="InterPro" id="IPR001870">
    <property type="entry name" value="B30.2/SPRY"/>
</dbReference>
<feature type="domain" description="RING-type" evidence="20">
    <location>
        <begin position="21"/>
        <end position="67"/>
    </location>
</feature>
<dbReference type="PROSITE" id="PS50089">
    <property type="entry name" value="ZF_RING_2"/>
    <property type="match status" value="1"/>
</dbReference>
<dbReference type="Pfam" id="PF00622">
    <property type="entry name" value="SPRY"/>
    <property type="match status" value="1"/>
</dbReference>
<dbReference type="InterPro" id="IPR051051">
    <property type="entry name" value="E3_ubiq-ligase_TRIM/RNF"/>
</dbReference>
<reference evidence="23" key="1">
    <citation type="submission" date="2025-08" db="UniProtKB">
        <authorList>
            <consortium name="RefSeq"/>
        </authorList>
    </citation>
    <scope>IDENTIFICATION</scope>
</reference>
<organism evidence="22 23">
    <name type="scientific">Mus caroli</name>
    <name type="common">Ryukyu mouse</name>
    <name type="synonym">Ricefield mouse</name>
    <dbReference type="NCBI Taxonomy" id="10089"/>
    <lineage>
        <taxon>Eukaryota</taxon>
        <taxon>Metazoa</taxon>
        <taxon>Chordata</taxon>
        <taxon>Craniata</taxon>
        <taxon>Vertebrata</taxon>
        <taxon>Euteleostomi</taxon>
        <taxon>Mammalia</taxon>
        <taxon>Eutheria</taxon>
        <taxon>Euarchontoglires</taxon>
        <taxon>Glires</taxon>
        <taxon>Rodentia</taxon>
        <taxon>Myomorpha</taxon>
        <taxon>Muroidea</taxon>
        <taxon>Muridae</taxon>
        <taxon>Murinae</taxon>
        <taxon>Mus</taxon>
        <taxon>Mus</taxon>
    </lineage>
</organism>
<evidence type="ECO:0000256" key="16">
    <source>
        <dbReference type="ARBA" id="ARBA00080069"/>
    </source>
</evidence>
<dbReference type="GO" id="GO:0039529">
    <property type="term" value="P:RIG-I signaling pathway"/>
    <property type="evidence" value="ECO:0007669"/>
    <property type="project" value="UniProtKB-ARBA"/>
</dbReference>
<evidence type="ECO:0000256" key="15">
    <source>
        <dbReference type="ARBA" id="ARBA00067458"/>
    </source>
</evidence>
<dbReference type="InterPro" id="IPR001841">
    <property type="entry name" value="Znf_RING"/>
</dbReference>
<evidence type="ECO:0000256" key="8">
    <source>
        <dbReference type="ARBA" id="ARBA00022723"/>
    </source>
</evidence>
<keyword evidence="10" id="KW-0833">Ubl conjugation pathway</keyword>
<dbReference type="GO" id="GO:0008270">
    <property type="term" value="F:zinc ion binding"/>
    <property type="evidence" value="ECO:0007669"/>
    <property type="project" value="UniProtKB-KW"/>
</dbReference>
<keyword evidence="7" id="KW-0808">Transferase</keyword>
<dbReference type="GO" id="GO:0010494">
    <property type="term" value="C:cytoplasmic stress granule"/>
    <property type="evidence" value="ECO:0007669"/>
    <property type="project" value="UniProtKB-SubCell"/>
</dbReference>
<protein>
    <recommendedName>
        <fullName evidence="15">E3 ubiquitin-protein ligase RNF135</fullName>
        <ecNumber evidence="4">2.3.2.27</ecNumber>
    </recommendedName>
    <alternativeName>
        <fullName evidence="17">RING finger protein 135</fullName>
    </alternativeName>
    <alternativeName>
        <fullName evidence="16">RING-type E3 ubiquitin transferase RNF135</fullName>
    </alternativeName>
</protein>
<evidence type="ECO:0000256" key="4">
    <source>
        <dbReference type="ARBA" id="ARBA00012483"/>
    </source>
</evidence>
<dbReference type="SMART" id="SM00184">
    <property type="entry name" value="RING"/>
    <property type="match status" value="1"/>
</dbReference>
<evidence type="ECO:0000256" key="11">
    <source>
        <dbReference type="ARBA" id="ARBA00022833"/>
    </source>
</evidence>
<dbReference type="PRINTS" id="PR01407">
    <property type="entry name" value="BUTYPHLNCDUF"/>
</dbReference>
<evidence type="ECO:0000256" key="7">
    <source>
        <dbReference type="ARBA" id="ARBA00022679"/>
    </source>
</evidence>
<dbReference type="InterPro" id="IPR013320">
    <property type="entry name" value="ConA-like_dom_sf"/>
</dbReference>
<evidence type="ECO:0000256" key="6">
    <source>
        <dbReference type="ARBA" id="ARBA00022588"/>
    </source>
</evidence>
<dbReference type="PANTHER" id="PTHR25465">
    <property type="entry name" value="B-BOX DOMAIN CONTAINING"/>
    <property type="match status" value="1"/>
</dbReference>
<dbReference type="SMART" id="SM00589">
    <property type="entry name" value="PRY"/>
    <property type="match status" value="1"/>
</dbReference>
<dbReference type="InterPro" id="IPR006574">
    <property type="entry name" value="PRY"/>
</dbReference>
<dbReference type="EC" id="2.3.2.27" evidence="4"/>
<dbReference type="PROSITE" id="PS50188">
    <property type="entry name" value="B302_SPRY"/>
    <property type="match status" value="1"/>
</dbReference>
<dbReference type="GO" id="GO:0000209">
    <property type="term" value="P:protein polyubiquitination"/>
    <property type="evidence" value="ECO:0007669"/>
    <property type="project" value="UniProtKB-ARBA"/>
</dbReference>
<evidence type="ECO:0000256" key="17">
    <source>
        <dbReference type="ARBA" id="ARBA00080456"/>
    </source>
</evidence>
<dbReference type="FunFam" id="3.30.40.10:FF:000545">
    <property type="entry name" value="E3 ubiquitin-protein ligase RNF135"/>
    <property type="match status" value="1"/>
</dbReference>
<dbReference type="Gene3D" id="2.60.120.920">
    <property type="match status" value="1"/>
</dbReference>
<feature type="compositionally biased region" description="Polar residues" evidence="19">
    <location>
        <begin position="168"/>
        <end position="179"/>
    </location>
</feature>
<evidence type="ECO:0000313" key="23">
    <source>
        <dbReference type="RefSeq" id="XP_029339433.1"/>
    </source>
</evidence>
<dbReference type="Proteomes" id="UP000515126">
    <property type="component" value="Chromosome 11"/>
</dbReference>
<dbReference type="SUPFAM" id="SSF57850">
    <property type="entry name" value="RING/U-box"/>
    <property type="match status" value="1"/>
</dbReference>
<sequence>MASVCSGNAVPVWLSEDDLSCIICQGLLDRPTTLPCGHSFCLPCLHDLWVSKRGAVDGCPWACPICRKGPSTKPKLHKNPLLQDLVDKYRQAAREVEAGSEPEPAPAPRSPPQGCLMFQHVSDHHCFEWLFYHLCGYVTVQKSPTNVIQELTDMVRQLVDDVKSLQMQRPSLGSGQDNARGTPPTDSSSEEEHSLDSPKLVTFSVPQKKMQEILHNLEEIQEKLQGGVPWRAPPRERVQEMTSSLCLLPDQRRPEPRKASHFSLWAISPTFDLRTLSYNLEVSNNSRRVTVSRGDPHTYHWSPQRFSISQVFCSQALSSGQKYWEVDTRNCSHWAIGVASWGMKRDGMLGRTMDSWCIEWRGPGQFSAWAKMKKTDLQSDLPEVVGVWLDLESGELAFYAVADHERLLYECEVSSSSPLHPAFWLYGLSPGNYLEIKQLNT</sequence>
<evidence type="ECO:0000256" key="18">
    <source>
        <dbReference type="PROSITE-ProRule" id="PRU00175"/>
    </source>
</evidence>
<dbReference type="CDD" id="cd12902">
    <property type="entry name" value="SPRY_PRY_RNF135"/>
    <property type="match status" value="1"/>
</dbReference>
<dbReference type="Pfam" id="PF15227">
    <property type="entry name" value="zf-C3HC4_4"/>
    <property type="match status" value="1"/>
</dbReference>
<dbReference type="InterPro" id="IPR003879">
    <property type="entry name" value="Butyrophylin_SPRY"/>
</dbReference>
<evidence type="ECO:0000256" key="2">
    <source>
        <dbReference type="ARBA" id="ARBA00004210"/>
    </source>
</evidence>
<feature type="domain" description="B30.2/SPRY" evidence="21">
    <location>
        <begin position="249"/>
        <end position="441"/>
    </location>
</feature>
<dbReference type="AlphaFoldDB" id="A0A6P7RE22"/>
<evidence type="ECO:0000256" key="14">
    <source>
        <dbReference type="ARBA" id="ARBA00063475"/>
    </source>
</evidence>
<dbReference type="RefSeq" id="XP_029339433.1">
    <property type="nucleotide sequence ID" value="XM_029483573.1"/>
</dbReference>
<evidence type="ECO:0000256" key="13">
    <source>
        <dbReference type="ARBA" id="ARBA00023054"/>
    </source>
</evidence>
<dbReference type="PANTHER" id="PTHR25465:SF41">
    <property type="entry name" value="E3 UBIQUITIN-PROTEIN LIGASE RNF135"/>
    <property type="match status" value="1"/>
</dbReference>
<dbReference type="Gene3D" id="3.30.40.10">
    <property type="entry name" value="Zinc/RING finger domain, C3HC4 (zinc finger)"/>
    <property type="match status" value="1"/>
</dbReference>
<dbReference type="InterPro" id="IPR003877">
    <property type="entry name" value="SPRY_dom"/>
</dbReference>
<evidence type="ECO:0000256" key="3">
    <source>
        <dbReference type="ARBA" id="ARBA00004906"/>
    </source>
</evidence>
<dbReference type="SMART" id="SM00449">
    <property type="entry name" value="SPRY"/>
    <property type="match status" value="1"/>
</dbReference>
<dbReference type="PROSITE" id="PS00518">
    <property type="entry name" value="ZF_RING_1"/>
    <property type="match status" value="1"/>
</dbReference>
<comment type="subcellular location">
    <subcellularLocation>
        <location evidence="2">Cytoplasm</location>
        <location evidence="2">Stress granule</location>
    </subcellularLocation>
</comment>
<keyword evidence="5" id="KW-0963">Cytoplasm</keyword>
<dbReference type="SUPFAM" id="SSF49899">
    <property type="entry name" value="Concanavalin A-like lectins/glucanases"/>
    <property type="match status" value="1"/>
</dbReference>
<proteinExistence type="predicted"/>
<keyword evidence="9 18" id="KW-0863">Zinc-finger</keyword>
<dbReference type="InterPro" id="IPR043136">
    <property type="entry name" value="B30.2/SPRY_sf"/>
</dbReference>
<gene>
    <name evidence="23" type="primary">Rnf135</name>
</gene>
<evidence type="ECO:0000259" key="20">
    <source>
        <dbReference type="PROSITE" id="PS50089"/>
    </source>
</evidence>
<evidence type="ECO:0000256" key="19">
    <source>
        <dbReference type="SAM" id="MobiDB-lite"/>
    </source>
</evidence>
<dbReference type="GeneID" id="110304620"/>
<accession>A0A6P7RE22</accession>
<dbReference type="GO" id="GO:0140374">
    <property type="term" value="P:antiviral innate immune response"/>
    <property type="evidence" value="ECO:0007669"/>
    <property type="project" value="UniProtKB-ARBA"/>
</dbReference>
<comment type="pathway">
    <text evidence="3">Protein modification; protein ubiquitination.</text>
</comment>